<organism evidence="2 3">
    <name type="scientific">Rothia nasimurium</name>
    <dbReference type="NCBI Taxonomy" id="85336"/>
    <lineage>
        <taxon>Bacteria</taxon>
        <taxon>Bacillati</taxon>
        <taxon>Actinomycetota</taxon>
        <taxon>Actinomycetes</taxon>
        <taxon>Micrococcales</taxon>
        <taxon>Micrococcaceae</taxon>
        <taxon>Rothia</taxon>
    </lineage>
</organism>
<dbReference type="AlphaFoldDB" id="A0A4Y9F2P4"/>
<protein>
    <submittedName>
        <fullName evidence="2">Uncharacterized protein</fullName>
    </submittedName>
</protein>
<evidence type="ECO:0000256" key="1">
    <source>
        <dbReference type="SAM" id="Phobius"/>
    </source>
</evidence>
<proteinExistence type="predicted"/>
<reference evidence="2 3" key="1">
    <citation type="submission" date="2019-03" db="EMBL/GenBank/DDBJ databases">
        <title>Diversity of the mouse oral microbiome.</title>
        <authorList>
            <person name="Joseph S."/>
            <person name="Aduse-Opoku J."/>
            <person name="Curtis M."/>
            <person name="Wade W."/>
            <person name="Hashim A."/>
        </authorList>
    </citation>
    <scope>NUCLEOTIDE SEQUENCE [LARGE SCALE GENOMIC DNA]</scope>
    <source>
        <strain evidence="3">irhom_31</strain>
    </source>
</reference>
<feature type="transmembrane region" description="Helical" evidence="1">
    <location>
        <begin position="20"/>
        <end position="43"/>
    </location>
</feature>
<dbReference type="EMBL" id="SPQC01000024">
    <property type="protein sequence ID" value="TFU21959.1"/>
    <property type="molecule type" value="Genomic_DNA"/>
</dbReference>
<dbReference type="RefSeq" id="WP_135012949.1">
    <property type="nucleotide sequence ID" value="NZ_JADGLK010000024.1"/>
</dbReference>
<gene>
    <name evidence="2" type="ORF">E4U03_07570</name>
</gene>
<comment type="caution">
    <text evidence="2">The sequence shown here is derived from an EMBL/GenBank/DDBJ whole genome shotgun (WGS) entry which is preliminary data.</text>
</comment>
<keyword evidence="1" id="KW-0812">Transmembrane</keyword>
<name>A0A4Y9F2P4_9MICC</name>
<evidence type="ECO:0000313" key="2">
    <source>
        <dbReference type="EMBL" id="TFU21959.1"/>
    </source>
</evidence>
<feature type="transmembrane region" description="Helical" evidence="1">
    <location>
        <begin position="55"/>
        <end position="77"/>
    </location>
</feature>
<keyword evidence="1" id="KW-0472">Membrane</keyword>
<sequence>MEEENVGYEPLLTQTNALGGTFMAIGLILCVIGFMLTLVLFMAHKGGKLGNLNPWKVLVPVWAVVAIASIPGLVHFGSTLFPKPPISQAESAVAAYEQGTKGLGIVGSENRAMRLIIEEDRDQGPPTTKFKELMYKKTDSGEMDSCTKVKLIYMRNDLFLGPQEFAFYAIPVDYSEEKCGGPVQEWTE</sequence>
<dbReference type="Proteomes" id="UP000297951">
    <property type="component" value="Unassembled WGS sequence"/>
</dbReference>
<keyword evidence="1" id="KW-1133">Transmembrane helix</keyword>
<accession>A0A4Y9F2P4</accession>
<evidence type="ECO:0000313" key="3">
    <source>
        <dbReference type="Proteomes" id="UP000297951"/>
    </source>
</evidence>